<name>A0ABY7F1F6_MYAAR</name>
<proteinExistence type="predicted"/>
<reference evidence="1" key="1">
    <citation type="submission" date="2022-11" db="EMBL/GenBank/DDBJ databases">
        <title>Centuries of genome instability and evolution in soft-shell clam transmissible cancer (bioRxiv).</title>
        <authorList>
            <person name="Hart S.F.M."/>
            <person name="Yonemitsu M.A."/>
            <person name="Giersch R.M."/>
            <person name="Beal B.F."/>
            <person name="Arriagada G."/>
            <person name="Davis B.W."/>
            <person name="Ostrander E.A."/>
            <person name="Goff S.P."/>
            <person name="Metzger M.J."/>
        </authorList>
    </citation>
    <scope>NUCLEOTIDE SEQUENCE</scope>
    <source>
        <strain evidence="1">MELC-2E11</strain>
        <tissue evidence="1">Siphon/mantle</tissue>
    </source>
</reference>
<keyword evidence="2" id="KW-1185">Reference proteome</keyword>
<dbReference type="EMBL" id="CP111020">
    <property type="protein sequence ID" value="WAR15490.1"/>
    <property type="molecule type" value="Genomic_DNA"/>
</dbReference>
<evidence type="ECO:0000313" key="2">
    <source>
        <dbReference type="Proteomes" id="UP001164746"/>
    </source>
</evidence>
<organism evidence="1 2">
    <name type="scientific">Mya arenaria</name>
    <name type="common">Soft-shell clam</name>
    <dbReference type="NCBI Taxonomy" id="6604"/>
    <lineage>
        <taxon>Eukaryota</taxon>
        <taxon>Metazoa</taxon>
        <taxon>Spiralia</taxon>
        <taxon>Lophotrochozoa</taxon>
        <taxon>Mollusca</taxon>
        <taxon>Bivalvia</taxon>
        <taxon>Autobranchia</taxon>
        <taxon>Heteroconchia</taxon>
        <taxon>Euheterodonta</taxon>
        <taxon>Imparidentia</taxon>
        <taxon>Neoheterodontei</taxon>
        <taxon>Myida</taxon>
        <taxon>Myoidea</taxon>
        <taxon>Myidae</taxon>
        <taxon>Mya</taxon>
    </lineage>
</organism>
<sequence length="40" mass="4500">MLSPAMYVTDGSTESAIQEGVNSLIILHLKSREDYFKARK</sequence>
<accession>A0ABY7F1F6</accession>
<dbReference type="Proteomes" id="UP001164746">
    <property type="component" value="Chromosome 9"/>
</dbReference>
<protein>
    <submittedName>
        <fullName evidence="1">Uncharacterized protein</fullName>
    </submittedName>
</protein>
<evidence type="ECO:0000313" key="1">
    <source>
        <dbReference type="EMBL" id="WAR15490.1"/>
    </source>
</evidence>
<gene>
    <name evidence="1" type="ORF">MAR_005595</name>
</gene>